<accession>A0A0G4M5S2</accession>
<dbReference type="Proteomes" id="UP000045706">
    <property type="component" value="Unassembled WGS sequence"/>
</dbReference>
<evidence type="ECO:0008006" key="3">
    <source>
        <dbReference type="Google" id="ProtNLM"/>
    </source>
</evidence>
<protein>
    <recommendedName>
        <fullName evidence="3">F-box domain-containing protein</fullName>
    </recommendedName>
</protein>
<dbReference type="InterPro" id="IPR032675">
    <property type="entry name" value="LRR_dom_sf"/>
</dbReference>
<evidence type="ECO:0000313" key="2">
    <source>
        <dbReference type="Proteomes" id="UP000045706"/>
    </source>
</evidence>
<dbReference type="AlphaFoldDB" id="A0A0G4M5S2"/>
<dbReference type="SUPFAM" id="SSF52047">
    <property type="entry name" value="RNI-like"/>
    <property type="match status" value="1"/>
</dbReference>
<organism evidence="1 2">
    <name type="scientific">Verticillium longisporum</name>
    <name type="common">Verticillium dahliae var. longisporum</name>
    <dbReference type="NCBI Taxonomy" id="100787"/>
    <lineage>
        <taxon>Eukaryota</taxon>
        <taxon>Fungi</taxon>
        <taxon>Dikarya</taxon>
        <taxon>Ascomycota</taxon>
        <taxon>Pezizomycotina</taxon>
        <taxon>Sordariomycetes</taxon>
        <taxon>Hypocreomycetidae</taxon>
        <taxon>Glomerellales</taxon>
        <taxon>Plectosphaerellaceae</taxon>
        <taxon>Verticillium</taxon>
    </lineage>
</organism>
<evidence type="ECO:0000313" key="1">
    <source>
        <dbReference type="EMBL" id="CRK29616.1"/>
    </source>
</evidence>
<reference evidence="2" key="1">
    <citation type="submission" date="2015-05" db="EMBL/GenBank/DDBJ databases">
        <authorList>
            <person name="Fogelqvist Johan"/>
        </authorList>
    </citation>
    <scope>NUCLEOTIDE SEQUENCE [LARGE SCALE GENOMIC DNA]</scope>
</reference>
<name>A0A0G4M5S2_VERLO</name>
<sequence length="214" mass="24099">MVQGEEPEIDILTDIPVVPRRKWRHLDLSRCTRLTSRGVRALGHLTPDLEGLQLSGCTALTDTALETILASTPRLTHLELRARPSVSLNMVVYDCQNVTWTGVREVLFRNAHVKPDSYPMEVIGLKAFYGFQMTIDEHMKRVLRGDFAAASRLERRWADYMQANEEAGATGAGHRRRRRRAREAQMLHADEEEGGIAHAGRRRARTVAAACAVM</sequence>
<dbReference type="Gene3D" id="3.80.10.10">
    <property type="entry name" value="Ribonuclease Inhibitor"/>
    <property type="match status" value="1"/>
</dbReference>
<proteinExistence type="predicted"/>
<dbReference type="InterPro" id="IPR006553">
    <property type="entry name" value="Leu-rich_rpt_Cys-con_subtyp"/>
</dbReference>
<dbReference type="EMBL" id="CVQI01022223">
    <property type="protein sequence ID" value="CRK29616.1"/>
    <property type="molecule type" value="Genomic_DNA"/>
</dbReference>
<dbReference type="SMART" id="SM00367">
    <property type="entry name" value="LRR_CC"/>
    <property type="match status" value="2"/>
</dbReference>
<gene>
    <name evidence="1" type="ORF">BN1723_000540</name>
</gene>